<proteinExistence type="predicted"/>
<name>A0A345EBM6_9EURY</name>
<evidence type="ECO:0000313" key="3">
    <source>
        <dbReference type="Proteomes" id="UP000252985"/>
    </source>
</evidence>
<dbReference type="KEGG" id="haj:DU500_07055"/>
<organism evidence="2 3">
    <name type="scientific">Haloplanus rubicundus</name>
    <dbReference type="NCBI Taxonomy" id="1547898"/>
    <lineage>
        <taxon>Archaea</taxon>
        <taxon>Methanobacteriati</taxon>
        <taxon>Methanobacteriota</taxon>
        <taxon>Stenosarchaea group</taxon>
        <taxon>Halobacteria</taxon>
        <taxon>Halobacteriales</taxon>
        <taxon>Haloferacaceae</taxon>
        <taxon>Haloplanus</taxon>
    </lineage>
</organism>
<keyword evidence="4" id="KW-1185">Reference proteome</keyword>
<dbReference type="EMBL" id="CP031150">
    <property type="protein sequence ID" value="AXG06219.1"/>
    <property type="molecule type" value="Genomic_DNA"/>
</dbReference>
<dbReference type="RefSeq" id="WP_114585361.1">
    <property type="nucleotide sequence ID" value="NZ_CP031148.1"/>
</dbReference>
<evidence type="ECO:0000313" key="1">
    <source>
        <dbReference type="EMBL" id="AXG06219.1"/>
    </source>
</evidence>
<evidence type="ECO:0000313" key="2">
    <source>
        <dbReference type="EMBL" id="AXG09598.1"/>
    </source>
</evidence>
<dbReference type="Proteomes" id="UP000252985">
    <property type="component" value="Chromosome"/>
</dbReference>
<dbReference type="Proteomes" id="UP000253273">
    <property type="component" value="Chromosome"/>
</dbReference>
<sequence length="80" mass="8047">MTDTHLLAFAPSSDEAAIRAVLDRVVAAGGELVVVAGAGVVVRAPQAVADAAAAHPAVAHVGGVALPDREPVRIRRPPPE</sequence>
<dbReference type="EMBL" id="CP031148">
    <property type="protein sequence ID" value="AXG09598.1"/>
    <property type="molecule type" value="Genomic_DNA"/>
</dbReference>
<protein>
    <submittedName>
        <fullName evidence="2">Uncharacterized protein</fullName>
    </submittedName>
</protein>
<evidence type="ECO:0000313" key="4">
    <source>
        <dbReference type="Proteomes" id="UP000253273"/>
    </source>
</evidence>
<reference evidence="2 3" key="1">
    <citation type="submission" date="2018-07" db="EMBL/GenBank/DDBJ databases">
        <title>Genome sequences of Haloplanus sp. CBA1112.</title>
        <authorList>
            <person name="Kim Y.B."/>
            <person name="Roh S.W."/>
        </authorList>
    </citation>
    <scope>NUCLEOTIDE SEQUENCE [LARGE SCALE GENOMIC DNA]</scope>
    <source>
        <strain evidence="2 3">CBA1112</strain>
    </source>
</reference>
<dbReference type="AlphaFoldDB" id="A0A345EBM6"/>
<dbReference type="KEGG" id="haq:DU484_06785"/>
<reference evidence="1 4" key="2">
    <citation type="submission" date="2018-07" db="EMBL/GenBank/DDBJ databases">
        <title>Genome sequences of Haloplanus sp. CBA1113.</title>
        <authorList>
            <person name="Kim Y.B."/>
            <person name="Roh S.W."/>
        </authorList>
    </citation>
    <scope>NUCLEOTIDE SEQUENCE [LARGE SCALE GENOMIC DNA]</scope>
    <source>
        <strain evidence="1 4">CBA1113</strain>
    </source>
</reference>
<accession>A0A345E1Z7</accession>
<dbReference type="GeneID" id="37286669"/>
<gene>
    <name evidence="2" type="ORF">DU484_06785</name>
    <name evidence="1" type="ORF">DU500_07055</name>
</gene>
<accession>A0A345EBM6</accession>